<protein>
    <submittedName>
        <fullName evidence="2">Uncharacterized protein</fullName>
    </submittedName>
</protein>
<proteinExistence type="predicted"/>
<sequence>MRHYLNDIEITPRNRQSIGIKTDFTGNPNELQLSTDSVILPREGMDLIINHVQTTGVFEGIPYRVEIDPGVSIEYYVDLTENFTIRQNEVEITLKKRKGFDNFRERAEGTTFDLMLSEGVVFDTFNVPYFVIQDDQIVKGITLLVSTYIMTREAIDAGKELFDATKVLIKAVTPVGLPIPGPDWGAIIIATIDFVFKLAYFALILVALTTLLIKLFVLVFPPKRNLLGCKFKELAKKSCQYLGFNFESTILDIESNLTLLPVPLTRDRRKIFEWLPDELLAPFNKGVPSSSDVIQTVWGFLETLELMFNAKIRVFNGTVNLERRDYWENLTTNLILPALNLQVDRDDEYTFNTPEIWKRYFIYYSNDFTDIHNIEGEVYDNHDTEFTTEALNVTNPDLVAIKGLNEVQIPYALGSRKGKLNWVELIGKGLFEVIDAITGIFGGGTNYAGQIGERKDCLQISSNYFSVTKVLWTVNGKQPSDYLQIISANALWQKYHYINQIQLNGWIIKQNARVNLTGQDFVNLLGNNFASINGLNCEILQIEYLDENKQSVITYREPFDYATGKVETKQIL</sequence>
<dbReference type="EMBL" id="LR796579">
    <property type="protein sequence ID" value="CAB4152354.1"/>
    <property type="molecule type" value="Genomic_DNA"/>
</dbReference>
<evidence type="ECO:0000313" key="2">
    <source>
        <dbReference type="EMBL" id="CAB4152354.1"/>
    </source>
</evidence>
<reference evidence="2" key="1">
    <citation type="submission" date="2020-04" db="EMBL/GenBank/DDBJ databases">
        <authorList>
            <person name="Chiriac C."/>
            <person name="Salcher M."/>
            <person name="Ghai R."/>
            <person name="Kavagutti S V."/>
        </authorList>
    </citation>
    <scope>NUCLEOTIDE SEQUENCE</scope>
</reference>
<feature type="transmembrane region" description="Helical" evidence="1">
    <location>
        <begin position="198"/>
        <end position="220"/>
    </location>
</feature>
<evidence type="ECO:0000256" key="1">
    <source>
        <dbReference type="SAM" id="Phobius"/>
    </source>
</evidence>
<keyword evidence="1" id="KW-0472">Membrane</keyword>
<keyword evidence="1" id="KW-0812">Transmembrane</keyword>
<organism evidence="2">
    <name type="scientific">uncultured Caudovirales phage</name>
    <dbReference type="NCBI Taxonomy" id="2100421"/>
    <lineage>
        <taxon>Viruses</taxon>
        <taxon>Duplodnaviria</taxon>
        <taxon>Heunggongvirae</taxon>
        <taxon>Uroviricota</taxon>
        <taxon>Caudoviricetes</taxon>
        <taxon>Peduoviridae</taxon>
        <taxon>Maltschvirus</taxon>
        <taxon>Maltschvirus maltsch</taxon>
    </lineage>
</organism>
<gene>
    <name evidence="2" type="ORF">UFOVP611_6</name>
</gene>
<accession>A0A6J5MZS7</accession>
<keyword evidence="1" id="KW-1133">Transmembrane helix</keyword>
<name>A0A6J5MZS7_9CAUD</name>